<keyword evidence="3" id="KW-1185">Reference proteome</keyword>
<reference evidence="2 3" key="1">
    <citation type="submission" date="2024-03" db="EMBL/GenBank/DDBJ databases">
        <title>Bacilli Hybrid Assemblies.</title>
        <authorList>
            <person name="Kovac J."/>
        </authorList>
    </citation>
    <scope>NUCLEOTIDE SEQUENCE [LARGE SCALE GENOMIC DNA]</scope>
    <source>
        <strain evidence="2 3">FSL R7-0666</strain>
    </source>
</reference>
<organism evidence="2 3">
    <name type="scientific">Alkalicoccobacillus gibsonii</name>
    <dbReference type="NCBI Taxonomy" id="79881"/>
    <lineage>
        <taxon>Bacteria</taxon>
        <taxon>Bacillati</taxon>
        <taxon>Bacillota</taxon>
        <taxon>Bacilli</taxon>
        <taxon>Bacillales</taxon>
        <taxon>Bacillaceae</taxon>
        <taxon>Alkalicoccobacillus</taxon>
    </lineage>
</organism>
<dbReference type="Proteomes" id="UP001418796">
    <property type="component" value="Unassembled WGS sequence"/>
</dbReference>
<comment type="caution">
    <text evidence="2">The sequence shown here is derived from an EMBL/GenBank/DDBJ whole genome shotgun (WGS) entry which is preliminary data.</text>
</comment>
<accession>A0ABU9VMX5</accession>
<sequence length="55" mass="6474">MIDQTERELFQKELDFLKELREKVSEDEAHISSMIEDEIVHIESVLNESDGEPKN</sequence>
<dbReference type="EMBL" id="JBCITK010000001">
    <property type="protein sequence ID" value="MEN0645263.1"/>
    <property type="molecule type" value="Genomic_DNA"/>
</dbReference>
<gene>
    <name evidence="2" type="ORF">MKY91_19040</name>
</gene>
<dbReference type="RefSeq" id="WP_203087754.1">
    <property type="nucleotide sequence ID" value="NZ_JAEUZA010000002.1"/>
</dbReference>
<evidence type="ECO:0008006" key="4">
    <source>
        <dbReference type="Google" id="ProtNLM"/>
    </source>
</evidence>
<keyword evidence="1" id="KW-0175">Coiled coil</keyword>
<evidence type="ECO:0000256" key="1">
    <source>
        <dbReference type="SAM" id="Coils"/>
    </source>
</evidence>
<protein>
    <recommendedName>
        <fullName evidence="4">FbpB family small basic protein</fullName>
    </recommendedName>
</protein>
<evidence type="ECO:0000313" key="2">
    <source>
        <dbReference type="EMBL" id="MEN0645263.1"/>
    </source>
</evidence>
<name>A0ABU9VMX5_9BACI</name>
<feature type="coiled-coil region" evidence="1">
    <location>
        <begin position="7"/>
        <end position="37"/>
    </location>
</feature>
<proteinExistence type="predicted"/>
<evidence type="ECO:0000313" key="3">
    <source>
        <dbReference type="Proteomes" id="UP001418796"/>
    </source>
</evidence>